<name>A0A2H0KPE7_9BACT</name>
<gene>
    <name evidence="3" type="ORF">COV85_04405</name>
</gene>
<dbReference type="Proteomes" id="UP000231550">
    <property type="component" value="Unassembled WGS sequence"/>
</dbReference>
<evidence type="ECO:0000313" key="4">
    <source>
        <dbReference type="Proteomes" id="UP000231550"/>
    </source>
</evidence>
<feature type="compositionally biased region" description="Pro residues" evidence="1">
    <location>
        <begin position="62"/>
        <end position="74"/>
    </location>
</feature>
<dbReference type="InterPro" id="IPR036390">
    <property type="entry name" value="WH_DNA-bd_sf"/>
</dbReference>
<proteinExistence type="predicted"/>
<dbReference type="SUPFAM" id="SSF46785">
    <property type="entry name" value="Winged helix' DNA-binding domain"/>
    <property type="match status" value="1"/>
</dbReference>
<feature type="region of interest" description="Disordered" evidence="1">
    <location>
        <begin position="1"/>
        <end position="74"/>
    </location>
</feature>
<feature type="domain" description="HTH marR-type" evidence="2">
    <location>
        <begin position="107"/>
        <end position="156"/>
    </location>
</feature>
<dbReference type="InterPro" id="IPR000835">
    <property type="entry name" value="HTH_MarR-typ"/>
</dbReference>
<dbReference type="AlphaFoldDB" id="A0A2H0KPE7"/>
<dbReference type="EMBL" id="PCVN01000119">
    <property type="protein sequence ID" value="PIQ74013.1"/>
    <property type="molecule type" value="Genomic_DNA"/>
</dbReference>
<dbReference type="InterPro" id="IPR036388">
    <property type="entry name" value="WH-like_DNA-bd_sf"/>
</dbReference>
<evidence type="ECO:0000313" key="3">
    <source>
        <dbReference type="EMBL" id="PIQ74013.1"/>
    </source>
</evidence>
<comment type="caution">
    <text evidence="3">The sequence shown here is derived from an EMBL/GenBank/DDBJ whole genome shotgun (WGS) entry which is preliminary data.</text>
</comment>
<dbReference type="GO" id="GO:0003700">
    <property type="term" value="F:DNA-binding transcription factor activity"/>
    <property type="evidence" value="ECO:0007669"/>
    <property type="project" value="InterPro"/>
</dbReference>
<evidence type="ECO:0000259" key="2">
    <source>
        <dbReference type="Pfam" id="PF01047"/>
    </source>
</evidence>
<dbReference type="Pfam" id="PF01047">
    <property type="entry name" value="MarR"/>
    <property type="match status" value="1"/>
</dbReference>
<evidence type="ECO:0000256" key="1">
    <source>
        <dbReference type="SAM" id="MobiDB-lite"/>
    </source>
</evidence>
<dbReference type="Gene3D" id="1.10.10.10">
    <property type="entry name" value="Winged helix-like DNA-binding domain superfamily/Winged helix DNA-binding domain"/>
    <property type="match status" value="1"/>
</dbReference>
<feature type="compositionally biased region" description="Polar residues" evidence="1">
    <location>
        <begin position="1"/>
        <end position="10"/>
    </location>
</feature>
<accession>A0A2H0KPE7</accession>
<reference evidence="3 4" key="1">
    <citation type="submission" date="2017-09" db="EMBL/GenBank/DDBJ databases">
        <title>Depth-based differentiation of microbial function through sediment-hosted aquifers and enrichment of novel symbionts in the deep terrestrial subsurface.</title>
        <authorList>
            <person name="Probst A.J."/>
            <person name="Ladd B."/>
            <person name="Jarett J.K."/>
            <person name="Geller-Mcgrath D.E."/>
            <person name="Sieber C.M."/>
            <person name="Emerson J.B."/>
            <person name="Anantharaman K."/>
            <person name="Thomas B.C."/>
            <person name="Malmstrom R."/>
            <person name="Stieglmeier M."/>
            <person name="Klingl A."/>
            <person name="Woyke T."/>
            <person name="Ryan C.M."/>
            <person name="Banfield J.F."/>
        </authorList>
    </citation>
    <scope>NUCLEOTIDE SEQUENCE [LARGE SCALE GENOMIC DNA]</scope>
    <source>
        <strain evidence="3">CG11_big_fil_rev_8_21_14_0_20_44_10</strain>
    </source>
</reference>
<organism evidence="3 4">
    <name type="scientific">Candidatus Portnoybacteria bacterium CG11_big_fil_rev_8_21_14_0_20_44_10</name>
    <dbReference type="NCBI Taxonomy" id="1974818"/>
    <lineage>
        <taxon>Bacteria</taxon>
        <taxon>Candidatus Portnoyibacteriota</taxon>
    </lineage>
</organism>
<sequence>MFEENLNQSDLPVAPLRSDSGQAPAETPLASSGQVGSTGEPAAPVVLPPPVLQPEVPQPVQISPPPVSPPMPASQPLPILHAGFVSQLMAKAKEKIQFRKRRKLEKIVALVSREGKITNDDVQKLLRVSDATATRYLSQLVKEGRLRRTGHPRDAKYEPAG</sequence>
<protein>
    <recommendedName>
        <fullName evidence="2">HTH marR-type domain-containing protein</fullName>
    </recommendedName>
</protein>